<evidence type="ECO:0000256" key="7">
    <source>
        <dbReference type="ARBA" id="ARBA00022692"/>
    </source>
</evidence>
<keyword evidence="7 14" id="KW-0812">Transmembrane</keyword>
<evidence type="ECO:0000256" key="15">
    <source>
        <dbReference type="SAM" id="MobiDB-lite"/>
    </source>
</evidence>
<dbReference type="InterPro" id="IPR007873">
    <property type="entry name" value="Glycosyltransferase_ALG3"/>
</dbReference>
<accession>A0A507EBF0</accession>
<keyword evidence="17" id="KW-1185">Reference proteome</keyword>
<dbReference type="EMBL" id="QEAQ01000014">
    <property type="protein sequence ID" value="TPX60518.1"/>
    <property type="molecule type" value="Genomic_DNA"/>
</dbReference>
<evidence type="ECO:0000313" key="16">
    <source>
        <dbReference type="EMBL" id="TPX60518.1"/>
    </source>
</evidence>
<feature type="transmembrane region" description="Helical" evidence="14">
    <location>
        <begin position="132"/>
        <end position="152"/>
    </location>
</feature>
<dbReference type="UniPathway" id="UPA00378"/>
<dbReference type="GO" id="GO:0052925">
    <property type="term" value="F:dol-P-Man:Man(5)GlcNAc(2)-PP-Dol alpha-1,3-mannosyltransferase activity"/>
    <property type="evidence" value="ECO:0007669"/>
    <property type="project" value="UniProtKB-EC"/>
</dbReference>
<feature type="transmembrane region" description="Helical" evidence="14">
    <location>
        <begin position="177"/>
        <end position="199"/>
    </location>
</feature>
<evidence type="ECO:0000256" key="1">
    <source>
        <dbReference type="ARBA" id="ARBA00004477"/>
    </source>
</evidence>
<dbReference type="Pfam" id="PF05208">
    <property type="entry name" value="ALG3"/>
    <property type="match status" value="1"/>
</dbReference>
<reference evidence="16 17" key="1">
    <citation type="journal article" date="2019" name="Sci. Rep.">
        <title>Comparative genomics of chytrid fungi reveal insights into the obligate biotrophic and pathogenic lifestyle of Synchytrium endobioticum.</title>
        <authorList>
            <person name="van de Vossenberg B.T.L.H."/>
            <person name="Warris S."/>
            <person name="Nguyen H.D.T."/>
            <person name="van Gent-Pelzer M.P.E."/>
            <person name="Joly D.L."/>
            <person name="van de Geest H.C."/>
            <person name="Bonants P.J.M."/>
            <person name="Smith D.S."/>
            <person name="Levesque C.A."/>
            <person name="van der Lee T.A.J."/>
        </authorList>
    </citation>
    <scope>NUCLEOTIDE SEQUENCE [LARGE SCALE GENOMIC DNA]</scope>
    <source>
        <strain evidence="16 17">CBS 809.83</strain>
    </source>
</reference>
<organism evidence="16 17">
    <name type="scientific">Powellomyces hirtus</name>
    <dbReference type="NCBI Taxonomy" id="109895"/>
    <lineage>
        <taxon>Eukaryota</taxon>
        <taxon>Fungi</taxon>
        <taxon>Fungi incertae sedis</taxon>
        <taxon>Chytridiomycota</taxon>
        <taxon>Chytridiomycota incertae sedis</taxon>
        <taxon>Chytridiomycetes</taxon>
        <taxon>Spizellomycetales</taxon>
        <taxon>Powellomycetaceae</taxon>
        <taxon>Powellomyces</taxon>
    </lineage>
</organism>
<dbReference type="EC" id="2.4.1.258" evidence="3 14"/>
<feature type="transmembrane region" description="Helical" evidence="14">
    <location>
        <begin position="49"/>
        <end position="70"/>
    </location>
</feature>
<proteinExistence type="inferred from homology"/>
<evidence type="ECO:0000256" key="10">
    <source>
        <dbReference type="ARBA" id="ARBA00023136"/>
    </source>
</evidence>
<keyword evidence="9 14" id="KW-1133">Transmembrane helix</keyword>
<evidence type="ECO:0000256" key="3">
    <source>
        <dbReference type="ARBA" id="ARBA00011964"/>
    </source>
</evidence>
<comment type="function">
    <text evidence="11 14">Dol-P-Man:Man(5)GlcNAc(2)-PP-Dol alpha-1,3-mannosyltransferase that operates in the biosynthetic pathway of dolichol-linked oligosaccharides, the glycan precursors employed in protein asparagine (N)-glycosylation. The assembly of dolichol-linked oligosaccharides begins on the cytosolic side of the endoplasmic reticulum membrane and finishes in its lumen. The sequential addition of sugars to dolichol pyrophosphate produces dolichol-linked oligosaccharides containing fourteen sugars, including two GlcNAcs, nine mannoses and three glucoses. Once assembled, the oligosaccharide is transferred from the lipid to nascent proteins by oligosaccharyltransferases. In the lumen of the endoplasmic reticulum, adds the first dolichyl beta-D-mannosyl phosphate derived mannose in an alpha-1,3 linkage to Man(5)GlcNAc(2)-PP-dolichol to produce Man(6)GlcNAc(2)-PP-dolichol.</text>
</comment>
<feature type="transmembrane region" description="Helical" evidence="14">
    <location>
        <begin position="205"/>
        <end position="232"/>
    </location>
</feature>
<keyword evidence="8 14" id="KW-0256">Endoplasmic reticulum</keyword>
<gene>
    <name evidence="16" type="primary">ALG3</name>
    <name evidence="16" type="ORF">PhCBS80983_g01659</name>
</gene>
<sequence length="404" mass="44849">MGVTRRKPPRVADSASTENSPAVKAGSVSDGGTISLAFRTFRALACDPAYFWVVGGVLLILETLLCVVIIRKVSYTNIDWDAYMQEVGGFLSGERNYAKLEGDTGPLVYPAGFVYIYSGLSYLTSGGKNVLLAQYIFAGVYVATLAIVMALYRRSAMVQRPYVLVFLSLSKRLHSIYVLRLFNDPIAMLPLYLCMLAMLERKWSLATVLYSLALSIKMNILLFAPGFALLMYQALGLRRSVQNAVVAVLIQAALAAPFLATYPQAYLGRSFDFGRVFFYKWTVNWRFMDEETFLSATSARLLLGAHTTLLIGFITKWCWNRGGILAVAGRGIGKRKAEVLHPDYILSVMFTCNLIGILCARSLHYQFWSWYAHSIPYLVWLPSTRATASAPSITFGGCLRLGGR</sequence>
<comment type="subcellular location">
    <subcellularLocation>
        <location evidence="1 14">Endoplasmic reticulum membrane</location>
        <topology evidence="1 14">Multi-pass membrane protein</topology>
    </subcellularLocation>
</comment>
<keyword evidence="5 14" id="KW-0328">Glycosyltransferase</keyword>
<dbReference type="Proteomes" id="UP000318582">
    <property type="component" value="Unassembled WGS sequence"/>
</dbReference>
<evidence type="ECO:0000256" key="13">
    <source>
        <dbReference type="ARBA" id="ARBA00093457"/>
    </source>
</evidence>
<feature type="transmembrane region" description="Helical" evidence="14">
    <location>
        <begin position="244"/>
        <end position="262"/>
    </location>
</feature>
<dbReference type="AlphaFoldDB" id="A0A507EBF0"/>
<comment type="pathway">
    <text evidence="2 14">Protein modification; protein glycosylation.</text>
</comment>
<evidence type="ECO:0000313" key="17">
    <source>
        <dbReference type="Proteomes" id="UP000318582"/>
    </source>
</evidence>
<dbReference type="PANTHER" id="PTHR12646">
    <property type="entry name" value="NOT56 - RELATED"/>
    <property type="match status" value="1"/>
</dbReference>
<dbReference type="PANTHER" id="PTHR12646:SF0">
    <property type="entry name" value="DOL-P-MAN:MAN(5)GLCNAC(2)-PP-DOL ALPHA-1,3-MANNOSYLTRANSFERASE"/>
    <property type="match status" value="1"/>
</dbReference>
<keyword evidence="6 14" id="KW-0808">Transferase</keyword>
<comment type="caution">
    <text evidence="16">The sequence shown here is derived from an EMBL/GenBank/DDBJ whole genome shotgun (WGS) entry which is preliminary data.</text>
</comment>
<evidence type="ECO:0000256" key="6">
    <source>
        <dbReference type="ARBA" id="ARBA00022679"/>
    </source>
</evidence>
<keyword evidence="10 14" id="KW-0472">Membrane</keyword>
<comment type="catalytic activity">
    <reaction evidence="12 14">
        <text>an alpha-D-Man-(1-&gt;2)-alpha-D-Man-(1-&gt;2)-alpha-D-Man-(1-&gt;3)-[alpha-D-Man-(1-&gt;6)]-beta-D-Man-(1-&gt;4)-beta-D-GlcNAc-(1-&gt;4)-alpha-D-GlcNAc-diphospho-di-trans,poly-cis-dolichol + a di-trans,poly-cis-dolichyl beta-D-mannosyl phosphate = an alpha-D-Man-(1-&gt;2)-alpha-D-Man-(1-&gt;2)-alpha-D-Man-(1-&gt;3)-[alpha-D-Man-(1-&gt;3)-alpha-D-Man-(1-&gt;6)]-beta-D-Man-(1-&gt;4)-beta-D-GlcNAc-(1-&gt;4)-alpha-D-GlcNAc-diphospho-di-trans,poly-cis-dolichol + a di-trans,poly-cis-dolichyl phosphate + H(+)</text>
        <dbReference type="Rhea" id="RHEA:29527"/>
        <dbReference type="Rhea" id="RHEA-COMP:19498"/>
        <dbReference type="Rhea" id="RHEA-COMP:19501"/>
        <dbReference type="Rhea" id="RHEA-COMP:19516"/>
        <dbReference type="Rhea" id="RHEA-COMP:19517"/>
        <dbReference type="ChEBI" id="CHEBI:15378"/>
        <dbReference type="ChEBI" id="CHEBI:57683"/>
        <dbReference type="ChEBI" id="CHEBI:58211"/>
        <dbReference type="ChEBI" id="CHEBI:132515"/>
        <dbReference type="ChEBI" id="CHEBI:132516"/>
        <dbReference type="EC" id="2.4.1.258"/>
    </reaction>
    <physiologicalReaction direction="left-to-right" evidence="12 14">
        <dbReference type="Rhea" id="RHEA:29528"/>
    </physiologicalReaction>
</comment>
<evidence type="ECO:0000256" key="14">
    <source>
        <dbReference type="RuleBase" id="RU364047"/>
    </source>
</evidence>
<dbReference type="STRING" id="109895.A0A507EBF0"/>
<evidence type="ECO:0000256" key="5">
    <source>
        <dbReference type="ARBA" id="ARBA00022676"/>
    </source>
</evidence>
<name>A0A507EBF0_9FUNG</name>
<protein>
    <recommendedName>
        <fullName evidence="4 14">Dol-P-Man:Man(5)GlcNAc(2)-PP-Dol alpha-1,3-mannosyltransferase</fullName>
        <ecNumber evidence="3 14">2.4.1.258</ecNumber>
    </recommendedName>
    <alternativeName>
        <fullName evidence="14">Dol-P-Man-dependent alpha(1-3)-mannosyltransferase</fullName>
    </alternativeName>
</protein>
<evidence type="ECO:0000256" key="2">
    <source>
        <dbReference type="ARBA" id="ARBA00004922"/>
    </source>
</evidence>
<evidence type="ECO:0000256" key="8">
    <source>
        <dbReference type="ARBA" id="ARBA00022824"/>
    </source>
</evidence>
<feature type="region of interest" description="Disordered" evidence="15">
    <location>
        <begin position="1"/>
        <end position="27"/>
    </location>
</feature>
<dbReference type="GO" id="GO:0005789">
    <property type="term" value="C:endoplasmic reticulum membrane"/>
    <property type="evidence" value="ECO:0007669"/>
    <property type="project" value="UniProtKB-SubCell"/>
</dbReference>
<evidence type="ECO:0000256" key="12">
    <source>
        <dbReference type="ARBA" id="ARBA00049506"/>
    </source>
</evidence>
<evidence type="ECO:0000256" key="11">
    <source>
        <dbReference type="ARBA" id="ARBA00044743"/>
    </source>
</evidence>
<comment type="similarity">
    <text evidence="13">Belongs to the glycosyltransferase ALG3 family.</text>
</comment>
<evidence type="ECO:0000256" key="4">
    <source>
        <dbReference type="ARBA" id="ARBA00015561"/>
    </source>
</evidence>
<evidence type="ECO:0000256" key="9">
    <source>
        <dbReference type="ARBA" id="ARBA00022989"/>
    </source>
</evidence>